<dbReference type="GO" id="GO:0003676">
    <property type="term" value="F:nucleic acid binding"/>
    <property type="evidence" value="ECO:0007669"/>
    <property type="project" value="InterPro"/>
</dbReference>
<evidence type="ECO:0000259" key="3">
    <source>
        <dbReference type="PROSITE" id="PS50994"/>
    </source>
</evidence>
<feature type="compositionally biased region" description="Basic residues" evidence="2">
    <location>
        <begin position="1"/>
        <end position="11"/>
    </location>
</feature>
<dbReference type="Gene3D" id="3.30.420.10">
    <property type="entry name" value="Ribonuclease H-like superfamily/Ribonuclease H"/>
    <property type="match status" value="1"/>
</dbReference>
<dbReference type="VEuPathDB" id="VectorBase:CSON005337"/>
<dbReference type="EMBL" id="UFQT01002129">
    <property type="protein sequence ID" value="SSX32725.1"/>
    <property type="molecule type" value="Genomic_DNA"/>
</dbReference>
<accession>A0A336MSQ0</accession>
<dbReference type="AlphaFoldDB" id="A0A336MSQ0"/>
<dbReference type="GO" id="GO:0003964">
    <property type="term" value="F:RNA-directed DNA polymerase activity"/>
    <property type="evidence" value="ECO:0007669"/>
    <property type="project" value="UniProtKB-EC"/>
</dbReference>
<dbReference type="InterPro" id="IPR036397">
    <property type="entry name" value="RNaseH_sf"/>
</dbReference>
<dbReference type="Pfam" id="PF00665">
    <property type="entry name" value="rve"/>
    <property type="match status" value="1"/>
</dbReference>
<feature type="compositionally biased region" description="Low complexity" evidence="2">
    <location>
        <begin position="23"/>
        <end position="56"/>
    </location>
</feature>
<evidence type="ECO:0000313" key="5">
    <source>
        <dbReference type="EMBL" id="SSX32725.1"/>
    </source>
</evidence>
<dbReference type="EC" id="2.7.7.49" evidence="1"/>
<gene>
    <name evidence="5" type="primary">CSON005337</name>
</gene>
<dbReference type="InterPro" id="IPR012337">
    <property type="entry name" value="RNaseH-like_sf"/>
</dbReference>
<dbReference type="PANTHER" id="PTHR37984:SF15">
    <property type="entry name" value="INTEGRASE CATALYTIC DOMAIN-CONTAINING PROTEIN"/>
    <property type="match status" value="1"/>
</dbReference>
<feature type="compositionally biased region" description="Low complexity" evidence="2">
    <location>
        <begin position="94"/>
        <end position="103"/>
    </location>
</feature>
<dbReference type="PROSITE" id="PS50994">
    <property type="entry name" value="INTEGRASE"/>
    <property type="match status" value="1"/>
</dbReference>
<dbReference type="InterPro" id="IPR041588">
    <property type="entry name" value="Integrase_H2C2"/>
</dbReference>
<dbReference type="InterPro" id="IPR050951">
    <property type="entry name" value="Retrovirus_Pol_polyprotein"/>
</dbReference>
<feature type="domain" description="Integrase catalytic" evidence="3">
    <location>
        <begin position="225"/>
        <end position="389"/>
    </location>
</feature>
<proteinExistence type="predicted"/>
<feature type="compositionally biased region" description="Acidic residues" evidence="2">
    <location>
        <begin position="57"/>
        <end position="66"/>
    </location>
</feature>
<dbReference type="InterPro" id="IPR001584">
    <property type="entry name" value="Integrase_cat-core"/>
</dbReference>
<reference evidence="4" key="1">
    <citation type="submission" date="2018-04" db="EMBL/GenBank/DDBJ databases">
        <authorList>
            <person name="Go L.Y."/>
            <person name="Mitchell J.A."/>
        </authorList>
    </citation>
    <scope>NUCLEOTIDE SEQUENCE</scope>
    <source>
        <tissue evidence="4">Whole organism</tissue>
    </source>
</reference>
<sequence length="498" mass="55848">MPRCLMAKKWKAYPWPDRNEEPSTSTAVANQQSQQQQQQQQQQVTVTTTPAVASEVVIEEEEEIDVVGDTGTNSNANNSNNSKNGVTQSTGWGPSSPTAGATAPSPPPHSPEATRGSTIMYNGLLRDEFRQIWSVIDKPACKLLFFVEDKILISNDVELEKIISSFHENPVGAHRGITNTYLAVKDRYFCPNLLSKIKRYIGACVSCQKIKGHKKVKQTMTLTGSPPYPFHTISYDFFGPLVSSDSVPSYTSILTITCLFSRFLILVPTVDQSAETVAKALLDNVILTYGVIPEVVLSDCAANFKSKMIAQVMKLLKIRKIHSLPYSPWINGICEKKNLQIKYFLHTTYLETGKKTNWPDSIKFVSYSYNCTTNSSTGFSPFQLIFGRKYRDLCDLHVRQLPYAKTYGDYLTELHNNIKLMQENARENILEALKKSKSNYDKNAKDMILRLGDLVLMKLPNADKLGKFEPKYVGPFEVVSSTDKTANIKQGKKVKTVH</sequence>
<dbReference type="PANTHER" id="PTHR37984">
    <property type="entry name" value="PROTEIN CBG26694"/>
    <property type="match status" value="1"/>
</dbReference>
<dbReference type="EMBL" id="UFQS01002129">
    <property type="protein sequence ID" value="SSX13289.1"/>
    <property type="molecule type" value="Genomic_DNA"/>
</dbReference>
<feature type="compositionally biased region" description="Low complexity" evidence="2">
    <location>
        <begin position="73"/>
        <end position="84"/>
    </location>
</feature>
<evidence type="ECO:0000256" key="2">
    <source>
        <dbReference type="SAM" id="MobiDB-lite"/>
    </source>
</evidence>
<reference evidence="5" key="2">
    <citation type="submission" date="2018-07" db="EMBL/GenBank/DDBJ databases">
        <authorList>
            <person name="Quirk P.G."/>
            <person name="Krulwich T.A."/>
        </authorList>
    </citation>
    <scope>NUCLEOTIDE SEQUENCE</scope>
</reference>
<dbReference type="OMA" id="RIKESYW"/>
<organism evidence="5">
    <name type="scientific">Culicoides sonorensis</name>
    <name type="common">Biting midge</name>
    <dbReference type="NCBI Taxonomy" id="179676"/>
    <lineage>
        <taxon>Eukaryota</taxon>
        <taxon>Metazoa</taxon>
        <taxon>Ecdysozoa</taxon>
        <taxon>Arthropoda</taxon>
        <taxon>Hexapoda</taxon>
        <taxon>Insecta</taxon>
        <taxon>Pterygota</taxon>
        <taxon>Neoptera</taxon>
        <taxon>Endopterygota</taxon>
        <taxon>Diptera</taxon>
        <taxon>Nematocera</taxon>
        <taxon>Chironomoidea</taxon>
        <taxon>Ceratopogonidae</taxon>
        <taxon>Ceratopogoninae</taxon>
        <taxon>Culicoides</taxon>
        <taxon>Monoculicoides</taxon>
    </lineage>
</organism>
<dbReference type="Pfam" id="PF17921">
    <property type="entry name" value="Integrase_H2C2"/>
    <property type="match status" value="1"/>
</dbReference>
<protein>
    <recommendedName>
        <fullName evidence="1">RNA-directed DNA polymerase</fullName>
        <ecNumber evidence="1">2.7.7.49</ecNumber>
    </recommendedName>
</protein>
<evidence type="ECO:0000313" key="4">
    <source>
        <dbReference type="EMBL" id="SSX13289.1"/>
    </source>
</evidence>
<feature type="region of interest" description="Disordered" evidence="2">
    <location>
        <begin position="1"/>
        <end position="116"/>
    </location>
</feature>
<evidence type="ECO:0000256" key="1">
    <source>
        <dbReference type="ARBA" id="ARBA00012493"/>
    </source>
</evidence>
<dbReference type="GO" id="GO:0015074">
    <property type="term" value="P:DNA integration"/>
    <property type="evidence" value="ECO:0007669"/>
    <property type="project" value="InterPro"/>
</dbReference>
<dbReference type="SUPFAM" id="SSF53098">
    <property type="entry name" value="Ribonuclease H-like"/>
    <property type="match status" value="1"/>
</dbReference>
<name>A0A336MSQ0_CULSO</name>
<dbReference type="Gene3D" id="1.10.340.70">
    <property type="match status" value="1"/>
</dbReference>